<sequence length="119" mass="12765">MPKVGKIIKVAGSLVGIAAEYNIKLSGIVVGGVARLANKDKFADRAEAVTNTIGNIANKGTKLTTSLAGDLVDLTLDKSIKIVKKVGKSTVKTEVKMYGDTKNFYDSEKYIQADFEIIK</sequence>
<comment type="caution">
    <text evidence="1">The sequence shown here is derived from an EMBL/GenBank/DDBJ whole genome shotgun (WGS) entry which is preliminary data.</text>
</comment>
<organism evidence="1 2">
    <name type="scientific">Clostridium omnivorum</name>
    <dbReference type="NCBI Taxonomy" id="1604902"/>
    <lineage>
        <taxon>Bacteria</taxon>
        <taxon>Bacillati</taxon>
        <taxon>Bacillota</taxon>
        <taxon>Clostridia</taxon>
        <taxon>Eubacteriales</taxon>
        <taxon>Clostridiaceae</taxon>
        <taxon>Clostridium</taxon>
    </lineage>
</organism>
<dbReference type="Proteomes" id="UP001208567">
    <property type="component" value="Unassembled WGS sequence"/>
</dbReference>
<accession>A0ABQ5N8L7</accession>
<keyword evidence="2" id="KW-1185">Reference proteome</keyword>
<proteinExistence type="predicted"/>
<protein>
    <submittedName>
        <fullName evidence="1">Uncharacterized protein</fullName>
    </submittedName>
</protein>
<evidence type="ECO:0000313" key="1">
    <source>
        <dbReference type="EMBL" id="GLC31534.1"/>
    </source>
</evidence>
<reference evidence="1 2" key="1">
    <citation type="journal article" date="2024" name="Int. J. Syst. Evol. Microbiol.">
        <title>Clostridium omnivorum sp. nov., isolated from anoxic soil under the treatment of reductive soil disinfestation.</title>
        <authorList>
            <person name="Ueki A."/>
            <person name="Tonouchi A."/>
            <person name="Kaku N."/>
            <person name="Honma S."/>
            <person name="Ueki K."/>
        </authorList>
    </citation>
    <scope>NUCLEOTIDE SEQUENCE [LARGE SCALE GENOMIC DNA]</scope>
    <source>
        <strain evidence="1 2">E14</strain>
    </source>
</reference>
<evidence type="ECO:0000313" key="2">
    <source>
        <dbReference type="Proteomes" id="UP001208567"/>
    </source>
</evidence>
<name>A0ABQ5N8L7_9CLOT</name>
<dbReference type="EMBL" id="BRXR01000001">
    <property type="protein sequence ID" value="GLC31534.1"/>
    <property type="molecule type" value="Genomic_DNA"/>
</dbReference>
<dbReference type="RefSeq" id="WP_264850858.1">
    <property type="nucleotide sequence ID" value="NZ_BRXR01000001.1"/>
</dbReference>
<gene>
    <name evidence="1" type="ORF">bsdE14_29440</name>
</gene>